<reference evidence="4" key="1">
    <citation type="submission" date="2022-01" db="EMBL/GenBank/DDBJ databases">
        <title>Microbacterium eymi and Microbacterium rhizovicinus sp. nov., isolated from the rhizospheric soil of Elymus tsukushiensis, a plant native to the Dokdo Islands, Republic of Korea.</title>
        <authorList>
            <person name="Hwang Y.J."/>
        </authorList>
    </citation>
    <scope>NUCLEOTIDE SEQUENCE</scope>
    <source>
        <strain evidence="4">KUDC0405</strain>
    </source>
</reference>
<sequence>MILDNDFGGDPDGLFQLAHHLLSDSADVRLVIASKIPDALAELDAGVVARGVSSADRILQLLGRPERAIGGSEESLRTGELPPLDAPARAVIAEAMRDDTDLPLFYCAGGGLTALATALLHEPRVADRLTLVWIGGPGYDDEPAGSPQREAEFNTTIDPIAAGVVFASPVEIWQVPETTYEQCLVSWAELQHMARLGPLAAHLVDTLWEFGDRFSDMLGIDLGETVVLGDSPLVVLTALRGPFRAEPTSSPSQRRTRCALTPDARYGDVLDGRPPVRVFTGIDMRLMIGDLTAKLTGAGT</sequence>
<dbReference type="PANTHER" id="PTHR12304:SF4">
    <property type="entry name" value="URIDINE NUCLEOSIDASE"/>
    <property type="match status" value="1"/>
</dbReference>
<dbReference type="Proteomes" id="UP001054811">
    <property type="component" value="Chromosome"/>
</dbReference>
<proteinExistence type="predicted"/>
<dbReference type="EMBL" id="CP091139">
    <property type="protein sequence ID" value="UUT36560.1"/>
    <property type="molecule type" value="Genomic_DNA"/>
</dbReference>
<keyword evidence="2" id="KW-0326">Glycosidase</keyword>
<evidence type="ECO:0000256" key="1">
    <source>
        <dbReference type="ARBA" id="ARBA00022801"/>
    </source>
</evidence>
<dbReference type="Pfam" id="PF01156">
    <property type="entry name" value="IU_nuc_hydro"/>
    <property type="match status" value="1"/>
</dbReference>
<gene>
    <name evidence="4" type="ORF">L2X98_24175</name>
</gene>
<keyword evidence="1 4" id="KW-0378">Hydrolase</keyword>
<evidence type="ECO:0000259" key="3">
    <source>
        <dbReference type="Pfam" id="PF01156"/>
    </source>
</evidence>
<protein>
    <submittedName>
        <fullName evidence="4">Nucleoside hydrolase</fullName>
    </submittedName>
</protein>
<dbReference type="InterPro" id="IPR023186">
    <property type="entry name" value="IUNH"/>
</dbReference>
<evidence type="ECO:0000313" key="4">
    <source>
        <dbReference type="EMBL" id="UUT36560.1"/>
    </source>
</evidence>
<feature type="domain" description="Inosine/uridine-preferring nucleoside hydrolase" evidence="3">
    <location>
        <begin position="82"/>
        <end position="283"/>
    </location>
</feature>
<organism evidence="4 5">
    <name type="scientific">Microbacterium elymi</name>
    <dbReference type="NCBI Taxonomy" id="2909587"/>
    <lineage>
        <taxon>Bacteria</taxon>
        <taxon>Bacillati</taxon>
        <taxon>Actinomycetota</taxon>
        <taxon>Actinomycetes</taxon>
        <taxon>Micrococcales</taxon>
        <taxon>Microbacteriaceae</taxon>
        <taxon>Microbacterium</taxon>
    </lineage>
</organism>
<dbReference type="Gene3D" id="3.90.245.10">
    <property type="entry name" value="Ribonucleoside hydrolase-like"/>
    <property type="match status" value="1"/>
</dbReference>
<dbReference type="InterPro" id="IPR001910">
    <property type="entry name" value="Inosine/uridine_hydrolase_dom"/>
</dbReference>
<keyword evidence="5" id="KW-1185">Reference proteome</keyword>
<dbReference type="SUPFAM" id="SSF53590">
    <property type="entry name" value="Nucleoside hydrolase"/>
    <property type="match status" value="1"/>
</dbReference>
<name>A0ABY5NMY7_9MICO</name>
<evidence type="ECO:0000313" key="5">
    <source>
        <dbReference type="Proteomes" id="UP001054811"/>
    </source>
</evidence>
<accession>A0ABY5NMY7</accession>
<dbReference type="InterPro" id="IPR036452">
    <property type="entry name" value="Ribo_hydro-like"/>
</dbReference>
<dbReference type="PANTHER" id="PTHR12304">
    <property type="entry name" value="INOSINE-URIDINE PREFERRING NUCLEOSIDE HYDROLASE"/>
    <property type="match status" value="1"/>
</dbReference>
<dbReference type="GO" id="GO:0016787">
    <property type="term" value="F:hydrolase activity"/>
    <property type="evidence" value="ECO:0007669"/>
    <property type="project" value="UniProtKB-KW"/>
</dbReference>
<evidence type="ECO:0000256" key="2">
    <source>
        <dbReference type="ARBA" id="ARBA00023295"/>
    </source>
</evidence>